<evidence type="ECO:0000313" key="2">
    <source>
        <dbReference type="Proteomes" id="UP001222932"/>
    </source>
</evidence>
<dbReference type="SUPFAM" id="SSF51197">
    <property type="entry name" value="Clavaminate synthase-like"/>
    <property type="match status" value="1"/>
</dbReference>
<dbReference type="PANTHER" id="PTHR40128:SF1">
    <property type="entry name" value="PHYTANOYL-COA HYDROXYLASE"/>
    <property type="match status" value="1"/>
</dbReference>
<sequence>MTITQYSLEDLHLTGAVGDLDPAQTAWLPSFPASTPDDVLQKELETKGVVHIRGVMPREFVLAARAKFFTHLAPTGLLKEGSAPVDGLWRSEADANDYVGPASAGLIQLSDVAEHNLQRQWEVPRLPWSSEFCGNEYIRRTVSRLQPSWKDPFILKRQIWRTNIPHARTHSIGVHYDHVFLRGGPPTALTAWVPVGDCTPQQGGLIYLEDSVPLGAALEDSFAERARTAGFTEDEARNAFNAHMGPNGVLSSDPGEFARTHGRRWLVGDYAAGDVVFHSPFMVHAASENVDPGGRIRLSCDLRYADREGRYDARWDGDVYKPDDGL</sequence>
<dbReference type="Gene3D" id="2.60.120.620">
    <property type="entry name" value="q2cbj1_9rhob like domain"/>
    <property type="match status" value="1"/>
</dbReference>
<dbReference type="InterPro" id="IPR008775">
    <property type="entry name" value="Phytyl_CoA_dOase-like"/>
</dbReference>
<dbReference type="AlphaFoldDB" id="A0AAD3TYK2"/>
<dbReference type="Pfam" id="PF05721">
    <property type="entry name" value="PhyH"/>
    <property type="match status" value="1"/>
</dbReference>
<name>A0AAD3TYK2_9TREE</name>
<accession>A0AAD3TYK2</accession>
<gene>
    <name evidence="1" type="ORF">CspeluHIS016_0702340</name>
</gene>
<organism evidence="1 2">
    <name type="scientific">Cutaneotrichosporon spelunceum</name>
    <dbReference type="NCBI Taxonomy" id="1672016"/>
    <lineage>
        <taxon>Eukaryota</taxon>
        <taxon>Fungi</taxon>
        <taxon>Dikarya</taxon>
        <taxon>Basidiomycota</taxon>
        <taxon>Agaricomycotina</taxon>
        <taxon>Tremellomycetes</taxon>
        <taxon>Trichosporonales</taxon>
        <taxon>Trichosporonaceae</taxon>
        <taxon>Cutaneotrichosporon</taxon>
    </lineage>
</organism>
<protein>
    <recommendedName>
        <fullName evidence="3">Phytanoyl-CoA dioxygenase</fullName>
    </recommendedName>
</protein>
<dbReference type="Proteomes" id="UP001222932">
    <property type="component" value="Unassembled WGS sequence"/>
</dbReference>
<proteinExistence type="predicted"/>
<dbReference type="PANTHER" id="PTHR40128">
    <property type="entry name" value="EXPRESSED PROTEIN"/>
    <property type="match status" value="1"/>
</dbReference>
<comment type="caution">
    <text evidence="1">The sequence shown here is derived from an EMBL/GenBank/DDBJ whole genome shotgun (WGS) entry which is preliminary data.</text>
</comment>
<dbReference type="EMBL" id="BTCM01000007">
    <property type="protein sequence ID" value="GMK59219.1"/>
    <property type="molecule type" value="Genomic_DNA"/>
</dbReference>
<keyword evidence="2" id="KW-1185">Reference proteome</keyword>
<reference evidence="1" key="1">
    <citation type="journal article" date="2023" name="BMC Genomics">
        <title>Chromosome-level genome assemblies of Cutaneotrichosporon spp. (Trichosporonales, Basidiomycota) reveal imbalanced evolution between nucleotide sequences and chromosome synteny.</title>
        <authorList>
            <person name="Kobayashi Y."/>
            <person name="Kayamori A."/>
            <person name="Aoki K."/>
            <person name="Shiwa Y."/>
            <person name="Matsutani M."/>
            <person name="Fujita N."/>
            <person name="Sugita T."/>
            <person name="Iwasaki W."/>
            <person name="Tanaka N."/>
            <person name="Takashima M."/>
        </authorList>
    </citation>
    <scope>NUCLEOTIDE SEQUENCE</scope>
    <source>
        <strain evidence="1">HIS016</strain>
    </source>
</reference>
<evidence type="ECO:0008006" key="3">
    <source>
        <dbReference type="Google" id="ProtNLM"/>
    </source>
</evidence>
<reference evidence="1" key="2">
    <citation type="submission" date="2023-06" db="EMBL/GenBank/DDBJ databases">
        <authorList>
            <person name="Kobayashi Y."/>
            <person name="Kayamori A."/>
            <person name="Aoki K."/>
            <person name="Shiwa Y."/>
            <person name="Fujita N."/>
            <person name="Sugita T."/>
            <person name="Iwasaki W."/>
            <person name="Tanaka N."/>
            <person name="Takashima M."/>
        </authorList>
    </citation>
    <scope>NUCLEOTIDE SEQUENCE</scope>
    <source>
        <strain evidence="1">HIS016</strain>
    </source>
</reference>
<evidence type="ECO:0000313" key="1">
    <source>
        <dbReference type="EMBL" id="GMK59219.1"/>
    </source>
</evidence>